<evidence type="ECO:0000256" key="3">
    <source>
        <dbReference type="ARBA" id="ARBA00022729"/>
    </source>
</evidence>
<dbReference type="RefSeq" id="WP_113645797.1">
    <property type="nucleotide sequence ID" value="NZ_QMHN01000001.1"/>
</dbReference>
<comment type="similarity">
    <text evidence="2">Belongs to the SusD family.</text>
</comment>
<dbReference type="Pfam" id="PF07980">
    <property type="entry name" value="SusD_RagB"/>
    <property type="match status" value="1"/>
</dbReference>
<evidence type="ECO:0000256" key="5">
    <source>
        <dbReference type="ARBA" id="ARBA00023237"/>
    </source>
</evidence>
<sequence>MKINKILLLGLLVIGLSSCKKFLDVTPSNSADATKAIQTPRDAQIVINGIMNQMTSSSYYGRNFIMYGEAKGGDAAVYSQGRGLDAFYTFNHNPNTNSYSSFWSQIYYCILQCNYLLEEIAKAEAKGITGFNSFKGQALTARALMYFDLVRIYGKAYTLDKTSYGVPLVLSKLGFDAKPLRASVEQVYTQIVKDLIDSAPLLPKTKQNGYINYYANKAILARVYLNMDNKPDALLAADEVIGATSLYTLYNNTNWVDSWKSQYGSESIFELNINPLENDLGTASLGVYQRNRNVGTTSALGFFYASTDFLTSLNQSGNTDIRRGIMGRDESSATRLGAVYKYSGSIPNGNATTSTMAGDKSTANSTAVNIKVIRLSEVYLIAAEAALTANPMKAVNYLNLIRGRNPSLVPATTLSITQDMILEEKRKELYGEGHRYFDMLRTGKSITYNDEFGALSIPATLRPKTIDRTFFKAILPIPQSEINANPQIKTQQNPGYN</sequence>
<dbReference type="Gene3D" id="2.20.20.130">
    <property type="match status" value="1"/>
</dbReference>
<dbReference type="SUPFAM" id="SSF48452">
    <property type="entry name" value="TPR-like"/>
    <property type="match status" value="1"/>
</dbReference>
<feature type="domain" description="SusD-like N-terminal" evidence="7">
    <location>
        <begin position="21"/>
        <end position="225"/>
    </location>
</feature>
<dbReference type="CDD" id="cd08977">
    <property type="entry name" value="SusD"/>
    <property type="match status" value="1"/>
</dbReference>
<protein>
    <submittedName>
        <fullName evidence="8">RagB/SusD family nutrient uptake outer membrane protein</fullName>
    </submittedName>
</protein>
<dbReference type="Gene3D" id="1.25.40.390">
    <property type="match status" value="1"/>
</dbReference>
<keyword evidence="5" id="KW-0998">Cell outer membrane</keyword>
<dbReference type="Gene3D" id="1.25.40.900">
    <property type="match status" value="1"/>
</dbReference>
<comment type="subcellular location">
    <subcellularLocation>
        <location evidence="1">Cell outer membrane</location>
    </subcellularLocation>
</comment>
<dbReference type="InterPro" id="IPR012944">
    <property type="entry name" value="SusD_RagB_dom"/>
</dbReference>
<keyword evidence="9" id="KW-1185">Reference proteome</keyword>
<gene>
    <name evidence="8" type="ORF">DPV69_02875</name>
</gene>
<evidence type="ECO:0000259" key="7">
    <source>
        <dbReference type="Pfam" id="PF14322"/>
    </source>
</evidence>
<organism evidence="8 9">
    <name type="scientific">Pedobacter chitinilyticus</name>
    <dbReference type="NCBI Taxonomy" id="2233776"/>
    <lineage>
        <taxon>Bacteria</taxon>
        <taxon>Pseudomonadati</taxon>
        <taxon>Bacteroidota</taxon>
        <taxon>Sphingobacteriia</taxon>
        <taxon>Sphingobacteriales</taxon>
        <taxon>Sphingobacteriaceae</taxon>
        <taxon>Pedobacter</taxon>
    </lineage>
</organism>
<reference evidence="8 9" key="1">
    <citation type="submission" date="2018-06" db="EMBL/GenBank/DDBJ databases">
        <title>Pedobacter endophyticus sp. nov., an endophytic bacterium isolated from a leaf of Triticum aestivum.</title>
        <authorList>
            <person name="Zhang L."/>
        </authorList>
    </citation>
    <scope>NUCLEOTIDE SEQUENCE [LARGE SCALE GENOMIC DNA]</scope>
    <source>
        <strain evidence="8 9">CM134L-2</strain>
    </source>
</reference>
<evidence type="ECO:0000259" key="6">
    <source>
        <dbReference type="Pfam" id="PF07980"/>
    </source>
</evidence>
<evidence type="ECO:0000256" key="1">
    <source>
        <dbReference type="ARBA" id="ARBA00004442"/>
    </source>
</evidence>
<dbReference type="AlphaFoldDB" id="A0A3S3STY8"/>
<keyword evidence="4" id="KW-0472">Membrane</keyword>
<accession>A0A3S3STY8</accession>
<feature type="domain" description="RagB/SusD" evidence="6">
    <location>
        <begin position="324"/>
        <end position="496"/>
    </location>
</feature>
<dbReference type="Proteomes" id="UP000284120">
    <property type="component" value="Unassembled WGS sequence"/>
</dbReference>
<proteinExistence type="inferred from homology"/>
<evidence type="ECO:0000313" key="8">
    <source>
        <dbReference type="EMBL" id="RWU10304.1"/>
    </source>
</evidence>
<evidence type="ECO:0000313" key="9">
    <source>
        <dbReference type="Proteomes" id="UP000284120"/>
    </source>
</evidence>
<dbReference type="PROSITE" id="PS51257">
    <property type="entry name" value="PROKAR_LIPOPROTEIN"/>
    <property type="match status" value="1"/>
</dbReference>
<dbReference type="Pfam" id="PF14322">
    <property type="entry name" value="SusD-like_3"/>
    <property type="match status" value="1"/>
</dbReference>
<dbReference type="InterPro" id="IPR033985">
    <property type="entry name" value="SusD-like_N"/>
</dbReference>
<dbReference type="EMBL" id="SAYW01000001">
    <property type="protein sequence ID" value="RWU10304.1"/>
    <property type="molecule type" value="Genomic_DNA"/>
</dbReference>
<keyword evidence="3" id="KW-0732">Signal</keyword>
<evidence type="ECO:0000256" key="4">
    <source>
        <dbReference type="ARBA" id="ARBA00023136"/>
    </source>
</evidence>
<dbReference type="InterPro" id="IPR011990">
    <property type="entry name" value="TPR-like_helical_dom_sf"/>
</dbReference>
<name>A0A3S3STY8_9SPHI</name>
<evidence type="ECO:0000256" key="2">
    <source>
        <dbReference type="ARBA" id="ARBA00006275"/>
    </source>
</evidence>
<comment type="caution">
    <text evidence="8">The sequence shown here is derived from an EMBL/GenBank/DDBJ whole genome shotgun (WGS) entry which is preliminary data.</text>
</comment>
<dbReference type="GO" id="GO:0009279">
    <property type="term" value="C:cell outer membrane"/>
    <property type="evidence" value="ECO:0007669"/>
    <property type="project" value="UniProtKB-SubCell"/>
</dbReference>
<dbReference type="OrthoDB" id="1080118at2"/>